<dbReference type="Gene3D" id="3.10.180.10">
    <property type="entry name" value="2,3-Dihydroxybiphenyl 1,2-Dioxygenase, domain 1"/>
    <property type="match status" value="1"/>
</dbReference>
<gene>
    <name evidence="2" type="ORF">NJ75_04294</name>
</gene>
<dbReference type="PATRIC" id="fig|48936.3.peg.4327"/>
<dbReference type="PANTHER" id="PTHR21366:SF14">
    <property type="entry name" value="GLYOXALASE DOMAIN-CONTAINING PROTEIN 5"/>
    <property type="match status" value="1"/>
</dbReference>
<protein>
    <submittedName>
        <fullName evidence="2">Glyoxalase/bleomycin resistance protein/dioxygenase</fullName>
    </submittedName>
</protein>
<sequence>MSNAPFTLLGIDHVVIRAADARRLVDFYVSALGCTMQWERPELGLYHLTAGSALLDIVSIDGPLGVSGVAAPSGTGRNVDHVCFQVDAIEPEALGKHLRELGLEMDEPKTRFGAQGFGVSVYLQDPEGNGIELKVAAAAPANR</sequence>
<dbReference type="AlphaFoldDB" id="A0A0B8Z7P4"/>
<dbReference type="EMBL" id="JRVC01000031">
    <property type="protein sequence ID" value="KHS42280.1"/>
    <property type="molecule type" value="Genomic_DNA"/>
</dbReference>
<dbReference type="PANTHER" id="PTHR21366">
    <property type="entry name" value="GLYOXALASE FAMILY PROTEIN"/>
    <property type="match status" value="1"/>
</dbReference>
<name>A0A0B8Z7P4_9SPHN</name>
<proteinExistence type="predicted"/>
<dbReference type="GO" id="GO:0051213">
    <property type="term" value="F:dioxygenase activity"/>
    <property type="evidence" value="ECO:0007669"/>
    <property type="project" value="UniProtKB-KW"/>
</dbReference>
<dbReference type="RefSeq" id="WP_039337913.1">
    <property type="nucleotide sequence ID" value="NZ_JRVC01000031.1"/>
</dbReference>
<keyword evidence="2" id="KW-0560">Oxidoreductase</keyword>
<comment type="caution">
    <text evidence="2">The sequence shown here is derived from an EMBL/GenBank/DDBJ whole genome shotgun (WGS) entry which is preliminary data.</text>
</comment>
<dbReference type="InterPro" id="IPR004360">
    <property type="entry name" value="Glyas_Fos-R_dOase_dom"/>
</dbReference>
<dbReference type="SUPFAM" id="SSF54593">
    <property type="entry name" value="Glyoxalase/Bleomycin resistance protein/Dihydroxybiphenyl dioxygenase"/>
    <property type="match status" value="1"/>
</dbReference>
<keyword evidence="3" id="KW-1185">Reference proteome</keyword>
<keyword evidence="2" id="KW-0223">Dioxygenase</keyword>
<dbReference type="PROSITE" id="PS51819">
    <property type="entry name" value="VOC"/>
    <property type="match status" value="1"/>
</dbReference>
<dbReference type="InterPro" id="IPR029068">
    <property type="entry name" value="Glyas_Bleomycin-R_OHBP_Dase"/>
</dbReference>
<evidence type="ECO:0000259" key="1">
    <source>
        <dbReference type="PROSITE" id="PS51819"/>
    </source>
</evidence>
<reference evidence="2 3" key="1">
    <citation type="submission" date="2014-10" db="EMBL/GenBank/DDBJ databases">
        <title>Draft genome sequence of Novosphingobium subterraneum DSM 12447.</title>
        <authorList>
            <person name="Gan H.M."/>
            <person name="Gan H.Y."/>
            <person name="Savka M.A."/>
        </authorList>
    </citation>
    <scope>NUCLEOTIDE SEQUENCE [LARGE SCALE GENOMIC DNA]</scope>
    <source>
        <strain evidence="2 3">DSM 12447</strain>
    </source>
</reference>
<dbReference type="InterPro" id="IPR037523">
    <property type="entry name" value="VOC_core"/>
</dbReference>
<evidence type="ECO:0000313" key="2">
    <source>
        <dbReference type="EMBL" id="KHS42280.1"/>
    </source>
</evidence>
<accession>A0A0B8Z7P4</accession>
<dbReference type="Pfam" id="PF00903">
    <property type="entry name" value="Glyoxalase"/>
    <property type="match status" value="1"/>
</dbReference>
<dbReference type="STRING" id="48936.NJ75_04294"/>
<evidence type="ECO:0000313" key="3">
    <source>
        <dbReference type="Proteomes" id="UP000031338"/>
    </source>
</evidence>
<feature type="domain" description="VOC" evidence="1">
    <location>
        <begin position="10"/>
        <end position="136"/>
    </location>
</feature>
<dbReference type="Proteomes" id="UP000031338">
    <property type="component" value="Unassembled WGS sequence"/>
</dbReference>
<dbReference type="InterPro" id="IPR050383">
    <property type="entry name" value="GlyoxalaseI/FosfomycinResist"/>
</dbReference>
<organism evidence="2 3">
    <name type="scientific">Novosphingobium subterraneum</name>
    <dbReference type="NCBI Taxonomy" id="48936"/>
    <lineage>
        <taxon>Bacteria</taxon>
        <taxon>Pseudomonadati</taxon>
        <taxon>Pseudomonadota</taxon>
        <taxon>Alphaproteobacteria</taxon>
        <taxon>Sphingomonadales</taxon>
        <taxon>Sphingomonadaceae</taxon>
        <taxon>Novosphingobium</taxon>
    </lineage>
</organism>